<name>A0A2G9S399_AQUCT</name>
<dbReference type="OrthoDB" id="30774at2759"/>
<dbReference type="AlphaFoldDB" id="A0A2G9S399"/>
<evidence type="ECO:0000313" key="1">
    <source>
        <dbReference type="EMBL" id="PIO34638.1"/>
    </source>
</evidence>
<reference evidence="2" key="1">
    <citation type="journal article" date="2017" name="Nat. Commun.">
        <title>The North American bullfrog draft genome provides insight into hormonal regulation of long noncoding RNA.</title>
        <authorList>
            <person name="Hammond S.A."/>
            <person name="Warren R.L."/>
            <person name="Vandervalk B.P."/>
            <person name="Kucuk E."/>
            <person name="Khan H."/>
            <person name="Gibb E.A."/>
            <person name="Pandoh P."/>
            <person name="Kirk H."/>
            <person name="Zhao Y."/>
            <person name="Jones M."/>
            <person name="Mungall A.J."/>
            <person name="Coope R."/>
            <person name="Pleasance S."/>
            <person name="Moore R.A."/>
            <person name="Holt R.A."/>
            <person name="Round J.M."/>
            <person name="Ohora S."/>
            <person name="Walle B.V."/>
            <person name="Veldhoen N."/>
            <person name="Helbing C.C."/>
            <person name="Birol I."/>
        </authorList>
    </citation>
    <scope>NUCLEOTIDE SEQUENCE [LARGE SCALE GENOMIC DNA]</scope>
</reference>
<dbReference type="EMBL" id="KV927443">
    <property type="protein sequence ID" value="PIO34638.1"/>
    <property type="molecule type" value="Genomic_DNA"/>
</dbReference>
<gene>
    <name evidence="1" type="ORF">AB205_0140000</name>
</gene>
<keyword evidence="2" id="KW-1185">Reference proteome</keyword>
<dbReference type="Proteomes" id="UP000228934">
    <property type="component" value="Unassembled WGS sequence"/>
</dbReference>
<evidence type="ECO:0000313" key="2">
    <source>
        <dbReference type="Proteomes" id="UP000228934"/>
    </source>
</evidence>
<accession>A0A2G9S399</accession>
<proteinExistence type="predicted"/>
<sequence length="136" mass="15124">METRETLSELYKEFKGDQILAATMKGPEKKATDKLNAAHYSTGTVSASFTSTAMTPETTHEAGKSLSFLHCLVFEYLCNRAVLVSNYNWNSCHTLDPIYLTISKACIPNKYSQHTNVTTGKQTVHSVRMMIAGRDP</sequence>
<protein>
    <submittedName>
        <fullName evidence="1">Uncharacterized protein</fullName>
    </submittedName>
</protein>
<organism evidence="1 2">
    <name type="scientific">Aquarana catesbeiana</name>
    <name type="common">American bullfrog</name>
    <name type="synonym">Rana catesbeiana</name>
    <dbReference type="NCBI Taxonomy" id="8400"/>
    <lineage>
        <taxon>Eukaryota</taxon>
        <taxon>Metazoa</taxon>
        <taxon>Chordata</taxon>
        <taxon>Craniata</taxon>
        <taxon>Vertebrata</taxon>
        <taxon>Euteleostomi</taxon>
        <taxon>Amphibia</taxon>
        <taxon>Batrachia</taxon>
        <taxon>Anura</taxon>
        <taxon>Neobatrachia</taxon>
        <taxon>Ranoidea</taxon>
        <taxon>Ranidae</taxon>
        <taxon>Aquarana</taxon>
    </lineage>
</organism>